<dbReference type="RefSeq" id="WP_101193607.1">
    <property type="nucleotide sequence ID" value="NZ_PIYS01000018.1"/>
</dbReference>
<dbReference type="AlphaFoldDB" id="A0A2I0CNZ7"/>
<evidence type="ECO:0000313" key="2">
    <source>
        <dbReference type="Proteomes" id="UP000242861"/>
    </source>
</evidence>
<reference evidence="2" key="1">
    <citation type="submission" date="2017-12" db="EMBL/GenBank/DDBJ databases">
        <authorList>
            <person name="Yu X.-Y."/>
        </authorList>
    </citation>
    <scope>NUCLEOTIDE SEQUENCE [LARGE SCALE GENOMIC DNA]</scope>
    <source>
        <strain evidence="2">ZYSR67-Z</strain>
    </source>
</reference>
<comment type="caution">
    <text evidence="1">The sequence shown here is derived from an EMBL/GenBank/DDBJ whole genome shotgun (WGS) entry which is preliminary data.</text>
</comment>
<name>A0A2I0CNZ7_9PSED</name>
<dbReference type="GO" id="GO:0003677">
    <property type="term" value="F:DNA binding"/>
    <property type="evidence" value="ECO:0007669"/>
    <property type="project" value="InterPro"/>
</dbReference>
<protein>
    <submittedName>
        <fullName evidence="1">Terminase</fullName>
    </submittedName>
</protein>
<dbReference type="EMBL" id="PIYS01000018">
    <property type="protein sequence ID" value="PKF70866.1"/>
    <property type="molecule type" value="Genomic_DNA"/>
</dbReference>
<dbReference type="Proteomes" id="UP000242861">
    <property type="component" value="Unassembled WGS sequence"/>
</dbReference>
<proteinExistence type="predicted"/>
<dbReference type="Pfam" id="PF05944">
    <property type="entry name" value="Phage_term_smal"/>
    <property type="match status" value="1"/>
</dbReference>
<sequence>MSLSLAQRNQLRKRAAQEAAAAAPAALMEGATNYEVMLAKLQQDQFRLKQVQSTEGKAKLKAELLPEYVPYIEGVLSAGQGAQDDVLVTVMVWRFDASDFEGGLQIAEYVLRHQLVMPDRFNRTTGCLVAEEVATAALNAQKAGKPFPLVTLNRTAELTADQDMPDEARAKLVLAQGRAQLAQLNYDAETLTPDEQAWLQFGIDLLKRAIELHNSCGGKKDLERAERLLKKHAGPAS</sequence>
<dbReference type="InterPro" id="IPR010270">
    <property type="entry name" value="Phage_P2_GpM"/>
</dbReference>
<dbReference type="GO" id="GO:0004519">
    <property type="term" value="F:endonuclease activity"/>
    <property type="evidence" value="ECO:0007669"/>
    <property type="project" value="InterPro"/>
</dbReference>
<accession>A0A2I0CNZ7</accession>
<organism evidence="1 2">
    <name type="scientific">Pseudomonas fluvialis</name>
    <dbReference type="NCBI Taxonomy" id="1793966"/>
    <lineage>
        <taxon>Bacteria</taxon>
        <taxon>Pseudomonadati</taxon>
        <taxon>Pseudomonadota</taxon>
        <taxon>Gammaproteobacteria</taxon>
        <taxon>Pseudomonadales</taxon>
        <taxon>Pseudomonadaceae</taxon>
        <taxon>Pseudomonas</taxon>
    </lineage>
</organism>
<gene>
    <name evidence="1" type="ORF">CW360_10085</name>
</gene>
<evidence type="ECO:0000313" key="1">
    <source>
        <dbReference type="EMBL" id="PKF70866.1"/>
    </source>
</evidence>